<gene>
    <name evidence="1" type="ORF">JMJ35_008813</name>
</gene>
<evidence type="ECO:0000313" key="1">
    <source>
        <dbReference type="EMBL" id="KAK0508537.1"/>
    </source>
</evidence>
<organism evidence="1 2">
    <name type="scientific">Cladonia borealis</name>
    <dbReference type="NCBI Taxonomy" id="184061"/>
    <lineage>
        <taxon>Eukaryota</taxon>
        <taxon>Fungi</taxon>
        <taxon>Dikarya</taxon>
        <taxon>Ascomycota</taxon>
        <taxon>Pezizomycotina</taxon>
        <taxon>Lecanoromycetes</taxon>
        <taxon>OSLEUM clade</taxon>
        <taxon>Lecanoromycetidae</taxon>
        <taxon>Lecanorales</taxon>
        <taxon>Lecanorineae</taxon>
        <taxon>Cladoniaceae</taxon>
        <taxon>Cladonia</taxon>
    </lineage>
</organism>
<evidence type="ECO:0000313" key="2">
    <source>
        <dbReference type="Proteomes" id="UP001166286"/>
    </source>
</evidence>
<name>A0AA39QSS7_9LECA</name>
<sequence>MESVFKDSLKKIKRTEVEMINDGHHSSKAVVLSHAVSRGRFNDADYLKTTFPVMVECLFCPGTSPQPIIFCLADTLAEIKGACMIAFAQDENFPVVVEVIWANNGLRTAVGPLKMSERNVKATLRMLKAGAGVDVLRVHSEKSYSDVKDIDEA</sequence>
<comment type="caution">
    <text evidence="1">The sequence shown here is derived from an EMBL/GenBank/DDBJ whole genome shotgun (WGS) entry which is preliminary data.</text>
</comment>
<accession>A0AA39QSS7</accession>
<proteinExistence type="predicted"/>
<protein>
    <submittedName>
        <fullName evidence="1">Uncharacterized protein</fullName>
    </submittedName>
</protein>
<dbReference type="EMBL" id="JAFEKC020000020">
    <property type="protein sequence ID" value="KAK0508537.1"/>
    <property type="molecule type" value="Genomic_DNA"/>
</dbReference>
<reference evidence="1" key="1">
    <citation type="submission" date="2023-03" db="EMBL/GenBank/DDBJ databases">
        <title>Complete genome of Cladonia borealis.</title>
        <authorList>
            <person name="Park H."/>
        </authorList>
    </citation>
    <scope>NUCLEOTIDE SEQUENCE</scope>
    <source>
        <strain evidence="1">ANT050790</strain>
    </source>
</reference>
<keyword evidence="2" id="KW-1185">Reference proteome</keyword>
<dbReference type="AlphaFoldDB" id="A0AA39QSS7"/>
<dbReference type="Proteomes" id="UP001166286">
    <property type="component" value="Unassembled WGS sequence"/>
</dbReference>